<dbReference type="PANTHER" id="PTHR41260">
    <property type="entry name" value="PROTEIN ECSC"/>
    <property type="match status" value="1"/>
</dbReference>
<gene>
    <name evidence="1" type="ORF">EJQ19_29050</name>
</gene>
<comment type="caution">
    <text evidence="1">The sequence shown here is derived from an EMBL/GenBank/DDBJ whole genome shotgun (WGS) entry which is preliminary data.</text>
</comment>
<accession>A0A3S0CQ49</accession>
<dbReference type="PANTHER" id="PTHR41260:SF1">
    <property type="entry name" value="PROTEIN ECSC"/>
    <property type="match status" value="1"/>
</dbReference>
<proteinExistence type="predicted"/>
<sequence length="206" mass="22178">MGVTQQSISKALDWGYEKALTGGIPGTNTAYELAEEYLQYKGELRDRVNLLIRWQNARSATSGFVTGLGGAVTLPIAIPANIASVLYIQLRMVAAIAIMGGHDVKDDKVRTVAYACLCGNTVAELLKDVGIQLGKKFSEQALKKLSAESIRKINEAVGFRLFTKYGKTGVINLHRVIPFVGGVTGAVFDGVSTNVTGKIARKIFIE</sequence>
<protein>
    <submittedName>
        <fullName evidence="1">EcsC family protein</fullName>
    </submittedName>
</protein>
<evidence type="ECO:0000313" key="2">
    <source>
        <dbReference type="Proteomes" id="UP000276128"/>
    </source>
</evidence>
<dbReference type="Proteomes" id="UP000276128">
    <property type="component" value="Unassembled WGS sequence"/>
</dbReference>
<name>A0A3S0CQ49_9BACL</name>
<keyword evidence="2" id="KW-1185">Reference proteome</keyword>
<dbReference type="EMBL" id="RXHU01000112">
    <property type="protein sequence ID" value="RTE02764.1"/>
    <property type="molecule type" value="Genomic_DNA"/>
</dbReference>
<dbReference type="RefSeq" id="WP_126144734.1">
    <property type="nucleotide sequence ID" value="NZ_RXHU01000112.1"/>
</dbReference>
<evidence type="ECO:0000313" key="1">
    <source>
        <dbReference type="EMBL" id="RTE02764.1"/>
    </source>
</evidence>
<dbReference type="AlphaFoldDB" id="A0A3S0CQ49"/>
<reference evidence="1 2" key="1">
    <citation type="submission" date="2018-12" db="EMBL/GenBank/DDBJ databases">
        <title>Bacillus ochoae sp. nov., Paenibacillus whitsoniae sp. nov., Paenibacillus spiritus sp. nov. Isolated from the Mars Exploration Rover during spacecraft assembly.</title>
        <authorList>
            <person name="Seuylemezian A."/>
            <person name="Vaishampayan P."/>
        </authorList>
    </citation>
    <scope>NUCLEOTIDE SEQUENCE [LARGE SCALE GENOMIC DNA]</scope>
    <source>
        <strain evidence="1 2">MER 54</strain>
    </source>
</reference>
<dbReference type="OrthoDB" id="1425703at2"/>
<dbReference type="InterPro" id="IPR024787">
    <property type="entry name" value="EcsC"/>
</dbReference>
<organism evidence="1 2">
    <name type="scientific">Paenibacillus whitsoniae</name>
    <dbReference type="NCBI Taxonomy" id="2496558"/>
    <lineage>
        <taxon>Bacteria</taxon>
        <taxon>Bacillati</taxon>
        <taxon>Bacillota</taxon>
        <taxon>Bacilli</taxon>
        <taxon>Bacillales</taxon>
        <taxon>Paenibacillaceae</taxon>
        <taxon>Paenibacillus</taxon>
    </lineage>
</organism>
<dbReference type="Pfam" id="PF12787">
    <property type="entry name" value="EcsC"/>
    <property type="match status" value="1"/>
</dbReference>